<dbReference type="EMBL" id="MT142192">
    <property type="protein sequence ID" value="QJA75908.1"/>
    <property type="molecule type" value="Genomic_DNA"/>
</dbReference>
<proteinExistence type="predicted"/>
<accession>A0A6M3IJ60</accession>
<organism evidence="1">
    <name type="scientific">viral metagenome</name>
    <dbReference type="NCBI Taxonomy" id="1070528"/>
    <lineage>
        <taxon>unclassified sequences</taxon>
        <taxon>metagenomes</taxon>
        <taxon>organismal metagenomes</taxon>
    </lineage>
</organism>
<dbReference type="EMBL" id="MT141278">
    <property type="protein sequence ID" value="QJA57536.1"/>
    <property type="molecule type" value="Genomic_DNA"/>
</dbReference>
<dbReference type="AlphaFoldDB" id="A0A6M3IJ60"/>
<gene>
    <name evidence="2" type="ORF">MM415A01657_0011</name>
    <name evidence="1" type="ORF">MM415B01627_0019</name>
</gene>
<sequence>MVNNQGGTGMGRELTWWECRVRDYHLWCWKRTVANLRRGEYHMRRAGLLRQDRWLAWQWVIKLGVLRSRDNMPEPRHLEKVNGHKIGDIQ</sequence>
<evidence type="ECO:0000313" key="2">
    <source>
        <dbReference type="EMBL" id="QJA75908.1"/>
    </source>
</evidence>
<protein>
    <submittedName>
        <fullName evidence="1">Uncharacterized protein</fullName>
    </submittedName>
</protein>
<evidence type="ECO:0000313" key="1">
    <source>
        <dbReference type="EMBL" id="QJA57536.1"/>
    </source>
</evidence>
<name>A0A6M3IJ60_9ZZZZ</name>
<reference evidence="1" key="1">
    <citation type="submission" date="2020-03" db="EMBL/GenBank/DDBJ databases">
        <title>The deep terrestrial virosphere.</title>
        <authorList>
            <person name="Holmfeldt K."/>
            <person name="Nilsson E."/>
            <person name="Simone D."/>
            <person name="Lopez-Fernandez M."/>
            <person name="Wu X."/>
            <person name="de Brujin I."/>
            <person name="Lundin D."/>
            <person name="Andersson A."/>
            <person name="Bertilsson S."/>
            <person name="Dopson M."/>
        </authorList>
    </citation>
    <scope>NUCLEOTIDE SEQUENCE</scope>
    <source>
        <strain evidence="2">MM415A01657</strain>
        <strain evidence="1">MM415B01627</strain>
    </source>
</reference>